<dbReference type="Pfam" id="PF00672">
    <property type="entry name" value="HAMP"/>
    <property type="match status" value="1"/>
</dbReference>
<keyword evidence="6 11" id="KW-1133">Transmembrane helix</keyword>
<dbReference type="PANTHER" id="PTHR32089">
    <property type="entry name" value="METHYL-ACCEPTING CHEMOTAXIS PROTEIN MCPB"/>
    <property type="match status" value="1"/>
</dbReference>
<dbReference type="CDD" id="cd06225">
    <property type="entry name" value="HAMP"/>
    <property type="match status" value="1"/>
</dbReference>
<dbReference type="PROSITE" id="PS50885">
    <property type="entry name" value="HAMP"/>
    <property type="match status" value="1"/>
</dbReference>
<evidence type="ECO:0000259" key="13">
    <source>
        <dbReference type="PROSITE" id="PS50885"/>
    </source>
</evidence>
<feature type="transmembrane region" description="Helical" evidence="11">
    <location>
        <begin position="299"/>
        <end position="322"/>
    </location>
</feature>
<evidence type="ECO:0000313" key="15">
    <source>
        <dbReference type="Proteomes" id="UP000032101"/>
    </source>
</evidence>
<evidence type="ECO:0000256" key="6">
    <source>
        <dbReference type="ARBA" id="ARBA00022989"/>
    </source>
</evidence>
<name>A0A0D0MZT9_PSEFL</name>
<evidence type="ECO:0000256" key="3">
    <source>
        <dbReference type="ARBA" id="ARBA00022481"/>
    </source>
</evidence>
<dbReference type="AlphaFoldDB" id="A0A0D0MZT9"/>
<dbReference type="PATRIC" id="fig|294.124.peg.214"/>
<comment type="subcellular location">
    <subcellularLocation>
        <location evidence="1">Cell membrane</location>
        <topology evidence="1">Multi-pass membrane protein</topology>
    </subcellularLocation>
</comment>
<keyword evidence="2" id="KW-1003">Cell membrane</keyword>
<evidence type="ECO:0000256" key="9">
    <source>
        <dbReference type="ARBA" id="ARBA00029447"/>
    </source>
</evidence>
<evidence type="ECO:0000256" key="4">
    <source>
        <dbReference type="ARBA" id="ARBA00022500"/>
    </source>
</evidence>
<proteinExistence type="inferred from homology"/>
<organism evidence="14 15">
    <name type="scientific">Pseudomonas fluorescens</name>
    <dbReference type="NCBI Taxonomy" id="294"/>
    <lineage>
        <taxon>Bacteria</taxon>
        <taxon>Pseudomonadati</taxon>
        <taxon>Pseudomonadota</taxon>
        <taxon>Gammaproteobacteria</taxon>
        <taxon>Pseudomonadales</taxon>
        <taxon>Pseudomonadaceae</taxon>
        <taxon>Pseudomonas</taxon>
    </lineage>
</organism>
<keyword evidence="8 10" id="KW-0807">Transducer</keyword>
<dbReference type="PANTHER" id="PTHR32089:SF120">
    <property type="entry name" value="METHYL-ACCEPTING CHEMOTAXIS PROTEIN TLPQ"/>
    <property type="match status" value="1"/>
</dbReference>
<dbReference type="FunFam" id="1.10.287.950:FF:000001">
    <property type="entry name" value="Methyl-accepting chemotaxis sensory transducer"/>
    <property type="match status" value="1"/>
</dbReference>
<dbReference type="Proteomes" id="UP000032101">
    <property type="component" value="Unassembled WGS sequence"/>
</dbReference>
<evidence type="ECO:0000259" key="12">
    <source>
        <dbReference type="PROSITE" id="PS50111"/>
    </source>
</evidence>
<keyword evidence="4" id="KW-0145">Chemotaxis</keyword>
<reference evidence="14 15" key="1">
    <citation type="submission" date="2015-01" db="EMBL/GenBank/DDBJ databases">
        <title>Draft Genome Sequence of the Biocontrol and Plant Growth-Promoting Rhizobacteria (PGPR) Pseudomonas fluorescens UM270.</title>
        <authorList>
            <person name="Hernandez-Salmeron J.E."/>
            <person name="Santoyo G."/>
            <person name="Moreno-Hagelsieb G."/>
            <person name="Hernandez-Leon R."/>
        </authorList>
    </citation>
    <scope>NUCLEOTIDE SEQUENCE [LARGE SCALE GENOMIC DNA]</scope>
    <source>
        <strain evidence="14 15">UM270</strain>
    </source>
</reference>
<dbReference type="EMBL" id="JXNZ01000005">
    <property type="protein sequence ID" value="KIQ61310.1"/>
    <property type="molecule type" value="Genomic_DNA"/>
</dbReference>
<evidence type="ECO:0000256" key="10">
    <source>
        <dbReference type="PROSITE-ProRule" id="PRU00284"/>
    </source>
</evidence>
<comment type="similarity">
    <text evidence="9">Belongs to the methyl-accepting chemotaxis (MCP) protein family.</text>
</comment>
<sequence>MLRNAPLRLKLLLILLLPLLGFLTLAGIFVGDNYRTLRDMDATVTASATAQKLSLLITTLQRERGVSGVFLGSGGKSMGDRLAQMRRDADTSVAVIRELPVSGNNQLTKVISALDELSSVRAQVDKLNISSTESGVRYTDIIQVLIGYTHSLEATINNATIVHALGALNQFIEMKERAGRERVVLGLVFAQDRFDEGLLSRFSRNWGEFTAYLDAFRRKAPPVLLQQFDDQMRKPAAVDVARLQRLAFEVPLGQSLGIKPQDWFETATQRIDLMGQVEEALGQSVSRLAMHERDSASRALWLTLGAVVVALLAVAVLSYLIIRMIDLAVRDVNQVLNDLAERDLTARASHEGKDEFGQISRNLNRMAQEISGVVQEIGNATAQVATAAEESSTVTIQTSQSVEQQRQGTELVATAINQMSATVREVAQSTNDAAHMSQQVNISTAQGRVEIESTIGLIRQLSGQAEETAAIIGDFKEESDAISSVLDVIRGIAEQTNLLALNAAIEAARAGDHGRGFAVVASEVRTLAQKTQESTGSIQQMISNLQAGSDRAALSMQQTLGKAQDGASKVERAGELLVEIAEGVATISDRNIQIASAAEEQSAVSEDINRNVNEINDLVIQVSAGAEQTAITSQELARLAEYQQQLVSRFKVA</sequence>
<evidence type="ECO:0000256" key="5">
    <source>
        <dbReference type="ARBA" id="ARBA00022692"/>
    </source>
</evidence>
<dbReference type="GO" id="GO:0005886">
    <property type="term" value="C:plasma membrane"/>
    <property type="evidence" value="ECO:0007669"/>
    <property type="project" value="UniProtKB-SubCell"/>
</dbReference>
<dbReference type="OrthoDB" id="2489132at2"/>
<protein>
    <submittedName>
        <fullName evidence="14">Chemotaxis protein</fullName>
    </submittedName>
</protein>
<accession>A0A0D0MZT9</accession>
<dbReference type="SMART" id="SM00283">
    <property type="entry name" value="MA"/>
    <property type="match status" value="1"/>
</dbReference>
<keyword evidence="5 11" id="KW-0812">Transmembrane</keyword>
<dbReference type="RefSeq" id="WP_042727976.1">
    <property type="nucleotide sequence ID" value="NZ_JXNZ01000005.1"/>
</dbReference>
<dbReference type="CDD" id="cd11386">
    <property type="entry name" value="MCP_signal"/>
    <property type="match status" value="1"/>
</dbReference>
<evidence type="ECO:0000256" key="11">
    <source>
        <dbReference type="SAM" id="Phobius"/>
    </source>
</evidence>
<evidence type="ECO:0000256" key="2">
    <source>
        <dbReference type="ARBA" id="ARBA00022475"/>
    </source>
</evidence>
<keyword evidence="3" id="KW-0488">Methylation</keyword>
<dbReference type="Pfam" id="PF00015">
    <property type="entry name" value="MCPsignal"/>
    <property type="match status" value="1"/>
</dbReference>
<dbReference type="InterPro" id="IPR003660">
    <property type="entry name" value="HAMP_dom"/>
</dbReference>
<comment type="caution">
    <text evidence="14">The sequence shown here is derived from an EMBL/GenBank/DDBJ whole genome shotgun (WGS) entry which is preliminary data.</text>
</comment>
<dbReference type="GO" id="GO:0006935">
    <property type="term" value="P:chemotaxis"/>
    <property type="evidence" value="ECO:0007669"/>
    <property type="project" value="UniProtKB-KW"/>
</dbReference>
<evidence type="ECO:0000256" key="7">
    <source>
        <dbReference type="ARBA" id="ARBA00023136"/>
    </source>
</evidence>
<dbReference type="PROSITE" id="PS50111">
    <property type="entry name" value="CHEMOTAXIS_TRANSDUC_2"/>
    <property type="match status" value="1"/>
</dbReference>
<dbReference type="InterPro" id="IPR004089">
    <property type="entry name" value="MCPsignal_dom"/>
</dbReference>
<feature type="domain" description="HAMP" evidence="13">
    <location>
        <begin position="323"/>
        <end position="375"/>
    </location>
</feature>
<gene>
    <name evidence="14" type="ORF">RL74_01055</name>
</gene>
<feature type="domain" description="Methyl-accepting transducer" evidence="12">
    <location>
        <begin position="380"/>
        <end position="616"/>
    </location>
</feature>
<dbReference type="SMART" id="SM00304">
    <property type="entry name" value="HAMP"/>
    <property type="match status" value="2"/>
</dbReference>
<keyword evidence="7 11" id="KW-0472">Membrane</keyword>
<dbReference type="InterPro" id="IPR013587">
    <property type="entry name" value="Nitrate/nitrite_sensing"/>
</dbReference>
<dbReference type="Pfam" id="PF08376">
    <property type="entry name" value="NIT"/>
    <property type="match status" value="1"/>
</dbReference>
<dbReference type="GO" id="GO:0007165">
    <property type="term" value="P:signal transduction"/>
    <property type="evidence" value="ECO:0007669"/>
    <property type="project" value="UniProtKB-KW"/>
</dbReference>
<evidence type="ECO:0000256" key="8">
    <source>
        <dbReference type="ARBA" id="ARBA00023224"/>
    </source>
</evidence>
<evidence type="ECO:0000313" key="14">
    <source>
        <dbReference type="EMBL" id="KIQ61310.1"/>
    </source>
</evidence>
<dbReference type="SUPFAM" id="SSF58104">
    <property type="entry name" value="Methyl-accepting chemotaxis protein (MCP) signaling domain"/>
    <property type="match status" value="1"/>
</dbReference>
<dbReference type="Gene3D" id="1.10.287.950">
    <property type="entry name" value="Methyl-accepting chemotaxis protein"/>
    <property type="match status" value="1"/>
</dbReference>
<evidence type="ECO:0000256" key="1">
    <source>
        <dbReference type="ARBA" id="ARBA00004651"/>
    </source>
</evidence>